<evidence type="ECO:0000313" key="4">
    <source>
        <dbReference type="Proteomes" id="UP000015453"/>
    </source>
</evidence>
<dbReference type="PANTHER" id="PTHR31807:SF2">
    <property type="entry name" value="PROTEIN SNOWY COTYLEDON 3"/>
    <property type="match status" value="1"/>
</dbReference>
<dbReference type="GO" id="GO:0051225">
    <property type="term" value="P:spindle assembly"/>
    <property type="evidence" value="ECO:0007669"/>
    <property type="project" value="TreeGrafter"/>
</dbReference>
<dbReference type="OrthoDB" id="1924320at2759"/>
<feature type="region of interest" description="Disordered" evidence="2">
    <location>
        <begin position="162"/>
        <end position="202"/>
    </location>
</feature>
<dbReference type="GO" id="GO:0005737">
    <property type="term" value="C:cytoplasm"/>
    <property type="evidence" value="ECO:0007669"/>
    <property type="project" value="TreeGrafter"/>
</dbReference>
<feature type="compositionally biased region" description="Basic and acidic residues" evidence="2">
    <location>
        <begin position="278"/>
        <end position="288"/>
    </location>
</feature>
<gene>
    <name evidence="3" type="ORF">M569_04100</name>
</gene>
<feature type="non-terminal residue" evidence="3">
    <location>
        <position position="637"/>
    </location>
</feature>
<evidence type="ECO:0000313" key="3">
    <source>
        <dbReference type="EMBL" id="EPS70660.1"/>
    </source>
</evidence>
<feature type="compositionally biased region" description="Low complexity" evidence="2">
    <location>
        <begin position="50"/>
        <end position="89"/>
    </location>
</feature>
<keyword evidence="4" id="KW-1185">Reference proteome</keyword>
<feature type="region of interest" description="Disordered" evidence="2">
    <location>
        <begin position="278"/>
        <end position="317"/>
    </location>
</feature>
<dbReference type="GO" id="GO:0005880">
    <property type="term" value="C:nuclear microtubule"/>
    <property type="evidence" value="ECO:0007669"/>
    <property type="project" value="TreeGrafter"/>
</dbReference>
<feature type="region of interest" description="Disordered" evidence="2">
    <location>
        <begin position="1"/>
        <end position="132"/>
    </location>
</feature>
<dbReference type="InterPro" id="IPR007573">
    <property type="entry name" value="QWRF"/>
</dbReference>
<dbReference type="Proteomes" id="UP000015453">
    <property type="component" value="Unassembled WGS sequence"/>
</dbReference>
<dbReference type="Pfam" id="PF04484">
    <property type="entry name" value="QWRF"/>
    <property type="match status" value="1"/>
</dbReference>
<organism evidence="3 4">
    <name type="scientific">Genlisea aurea</name>
    <dbReference type="NCBI Taxonomy" id="192259"/>
    <lineage>
        <taxon>Eukaryota</taxon>
        <taxon>Viridiplantae</taxon>
        <taxon>Streptophyta</taxon>
        <taxon>Embryophyta</taxon>
        <taxon>Tracheophyta</taxon>
        <taxon>Spermatophyta</taxon>
        <taxon>Magnoliopsida</taxon>
        <taxon>eudicotyledons</taxon>
        <taxon>Gunneridae</taxon>
        <taxon>Pentapetalae</taxon>
        <taxon>asterids</taxon>
        <taxon>lamiids</taxon>
        <taxon>Lamiales</taxon>
        <taxon>Lentibulariaceae</taxon>
        <taxon>Genlisea</taxon>
    </lineage>
</organism>
<feature type="compositionally biased region" description="Polar residues" evidence="2">
    <location>
        <begin position="90"/>
        <end position="99"/>
    </location>
</feature>
<feature type="region of interest" description="Disordered" evidence="2">
    <location>
        <begin position="338"/>
        <end position="359"/>
    </location>
</feature>
<comment type="caution">
    <text evidence="3">The sequence shown here is derived from an EMBL/GenBank/DDBJ whole genome shotgun (WGS) entry which is preliminary data.</text>
</comment>
<evidence type="ECO:0000256" key="2">
    <source>
        <dbReference type="SAM" id="MobiDB-lite"/>
    </source>
</evidence>
<evidence type="ECO:0000256" key="1">
    <source>
        <dbReference type="ARBA" id="ARBA00010016"/>
    </source>
</evidence>
<reference evidence="3 4" key="1">
    <citation type="journal article" date="2013" name="BMC Genomics">
        <title>The miniature genome of a carnivorous plant Genlisea aurea contains a low number of genes and short non-coding sequences.</title>
        <authorList>
            <person name="Leushkin E.V."/>
            <person name="Sutormin R.A."/>
            <person name="Nabieva E.R."/>
            <person name="Penin A.A."/>
            <person name="Kondrashov A.S."/>
            <person name="Logacheva M.D."/>
        </authorList>
    </citation>
    <scope>NUCLEOTIDE SEQUENCE [LARGE SCALE GENOMIC DNA]</scope>
</reference>
<sequence length="637" mass="68802">MVAAVSGGGSTVESQNPKTGDEVSRRPPLLPSEKDNSNGVSNNQRKPKSRAVSSRYMSPSSSSTSTSNSSSISSNSSSSRRFPSPLISRNSSPFPNVASSAPKRSVSVDRRRSTATRPLISHLDYRTGGGPPEVSAATKLLVTSTRSLSVSFQGEAFSLPISKTKVAPPPSSPSVRKGTPERKRTSTPSRVRAEGGGDPADVFKLADQHRWPGRNRLVNNPLSKSLNYSGAADDKRIELIGSGQSIRSLQQSMIIDERRTSFDGRLCLDLDSSDLLKEFPRGGVDRNGDYNPSDSDSASSGSTTGVHDSGGGSSLLNDARGMAVSARFWQETNSRLRRLQDPVSPLSSSPGSKMIIPPKMKRFSMDGSSVSSPRAMLSPSRASVANRAASPGKLSATVGSSPSRGYSPARIRNAVSTICNNFVETPSVLSFAVDIRRGKVGENRIVDAHLLRLLYNRHLQWSFVNARTETVLLLQKHTAEKNLWNAWIIISDLRDTVTKKRHRLQLVKQKLKLASILKQQMTLLEDWSSLEKDQLASLNGAIEALKASTLRLPVIAGASADVHSLKDSICSAVDVMQAVATSMCSLLQTVEEVNGLVTELAKLTNQERALLEQCTDFLSLLAALQVQDTSLRTHMIQ</sequence>
<dbReference type="PANTHER" id="PTHR31807">
    <property type="entry name" value="AUGMIN FAMILY MEMBER"/>
    <property type="match status" value="1"/>
</dbReference>
<comment type="similarity">
    <text evidence="1">Belongs to the QWRF family.</text>
</comment>
<feature type="compositionally biased region" description="Gly residues" evidence="2">
    <location>
        <begin position="1"/>
        <end position="10"/>
    </location>
</feature>
<dbReference type="AlphaFoldDB" id="S8CV36"/>
<proteinExistence type="inferred from homology"/>
<name>S8CV36_9LAMI</name>
<evidence type="ECO:0008006" key="5">
    <source>
        <dbReference type="Google" id="ProtNLM"/>
    </source>
</evidence>
<dbReference type="GO" id="GO:0008017">
    <property type="term" value="F:microtubule binding"/>
    <property type="evidence" value="ECO:0007669"/>
    <property type="project" value="TreeGrafter"/>
</dbReference>
<protein>
    <recommendedName>
        <fullName evidence="5">QWRF motif-containing protein 2</fullName>
    </recommendedName>
</protein>
<accession>S8CV36</accession>
<feature type="compositionally biased region" description="Low complexity" evidence="2">
    <location>
        <begin position="293"/>
        <end position="305"/>
    </location>
</feature>
<dbReference type="EMBL" id="AUSU01001595">
    <property type="protein sequence ID" value="EPS70660.1"/>
    <property type="molecule type" value="Genomic_DNA"/>
</dbReference>